<dbReference type="PROSITE" id="PS50240">
    <property type="entry name" value="TRYPSIN_DOM"/>
    <property type="match status" value="1"/>
</dbReference>
<protein>
    <recommendedName>
        <fullName evidence="12">limulus clotting factor C</fullName>
        <ecNumber evidence="12">3.4.21.84</ecNumber>
    </recommendedName>
</protein>
<evidence type="ECO:0000256" key="11">
    <source>
        <dbReference type="ARBA" id="ARBA00052079"/>
    </source>
</evidence>
<keyword evidence="9" id="KW-0130">Cell adhesion</keyword>
<dbReference type="EMBL" id="GIKN01004441">
    <property type="protein sequence ID" value="NIE46714.1"/>
    <property type="molecule type" value="Transcribed_RNA"/>
</dbReference>
<evidence type="ECO:0000256" key="9">
    <source>
        <dbReference type="ARBA" id="ARBA00022889"/>
    </source>
</evidence>
<evidence type="ECO:0000256" key="8">
    <source>
        <dbReference type="ARBA" id="ARBA00022825"/>
    </source>
</evidence>
<keyword evidence="7" id="KW-0353">Hemolymph clotting</keyword>
<dbReference type="InterPro" id="IPR033116">
    <property type="entry name" value="TRYPSIN_SER"/>
</dbReference>
<dbReference type="PROSITE" id="PS00134">
    <property type="entry name" value="TRYPSIN_HIS"/>
    <property type="match status" value="1"/>
</dbReference>
<evidence type="ECO:0000313" key="16">
    <source>
        <dbReference type="EMBL" id="NIE46714.1"/>
    </source>
</evidence>
<name>A0A6G5A6X0_RHIMP</name>
<dbReference type="InterPro" id="IPR009003">
    <property type="entry name" value="Peptidase_S1_PA"/>
</dbReference>
<evidence type="ECO:0000256" key="13">
    <source>
        <dbReference type="RuleBase" id="RU363034"/>
    </source>
</evidence>
<evidence type="ECO:0000259" key="15">
    <source>
        <dbReference type="PROSITE" id="PS50240"/>
    </source>
</evidence>
<evidence type="ECO:0000256" key="3">
    <source>
        <dbReference type="ARBA" id="ARBA00022670"/>
    </source>
</evidence>
<dbReference type="FunFam" id="2.40.10.10:FF:000120">
    <property type="entry name" value="Putative serine protease"/>
    <property type="match status" value="1"/>
</dbReference>
<evidence type="ECO:0000256" key="5">
    <source>
        <dbReference type="ARBA" id="ARBA00022734"/>
    </source>
</evidence>
<organism evidence="16">
    <name type="scientific">Rhipicephalus microplus</name>
    <name type="common">Cattle tick</name>
    <name type="synonym">Boophilus microplus</name>
    <dbReference type="NCBI Taxonomy" id="6941"/>
    <lineage>
        <taxon>Eukaryota</taxon>
        <taxon>Metazoa</taxon>
        <taxon>Ecdysozoa</taxon>
        <taxon>Arthropoda</taxon>
        <taxon>Chelicerata</taxon>
        <taxon>Arachnida</taxon>
        <taxon>Acari</taxon>
        <taxon>Parasitiformes</taxon>
        <taxon>Ixodida</taxon>
        <taxon>Ixodoidea</taxon>
        <taxon>Ixodidae</taxon>
        <taxon>Rhipicephalinae</taxon>
        <taxon>Rhipicephalus</taxon>
        <taxon>Boophilus</taxon>
    </lineage>
</organism>
<evidence type="ECO:0000256" key="10">
    <source>
        <dbReference type="ARBA" id="ARBA00023157"/>
    </source>
</evidence>
<dbReference type="CDD" id="cd00190">
    <property type="entry name" value="Tryp_SPc"/>
    <property type="match status" value="1"/>
</dbReference>
<dbReference type="PANTHER" id="PTHR24252:SF7">
    <property type="entry name" value="HYALIN"/>
    <property type="match status" value="1"/>
</dbReference>
<evidence type="ECO:0000256" key="1">
    <source>
        <dbReference type="ARBA" id="ARBA00022536"/>
    </source>
</evidence>
<dbReference type="Gene3D" id="2.40.10.10">
    <property type="entry name" value="Trypsin-like serine proteases"/>
    <property type="match status" value="1"/>
</dbReference>
<evidence type="ECO:0000256" key="4">
    <source>
        <dbReference type="ARBA" id="ARBA00022729"/>
    </source>
</evidence>
<evidence type="ECO:0000256" key="6">
    <source>
        <dbReference type="ARBA" id="ARBA00022801"/>
    </source>
</evidence>
<evidence type="ECO:0000256" key="2">
    <source>
        <dbReference type="ARBA" id="ARBA00022659"/>
    </source>
</evidence>
<keyword evidence="6 13" id="KW-0378">Hydrolase</keyword>
<reference evidence="16" key="1">
    <citation type="submission" date="2020-03" db="EMBL/GenBank/DDBJ databases">
        <title>A transcriptome and proteome of the tick Rhipicephalus microplus shaped by the genetic composition of its hosts and developmental stage.</title>
        <authorList>
            <person name="Garcia G.R."/>
            <person name="Ribeiro J.M.C."/>
            <person name="Maruyama S.R."/>
            <person name="Gardinasse L.G."/>
            <person name="Nelson K."/>
            <person name="Ferreira B.R."/>
            <person name="Andrade T.G."/>
            <person name="Santos I.K.F.M."/>
        </authorList>
    </citation>
    <scope>NUCLEOTIDE SEQUENCE</scope>
    <source>
        <strain evidence="16">NSGR</strain>
        <tissue evidence="16">Salivary glands</tissue>
    </source>
</reference>
<dbReference type="InterPro" id="IPR001314">
    <property type="entry name" value="Peptidase_S1A"/>
</dbReference>
<dbReference type="GO" id="GO:0030246">
    <property type="term" value="F:carbohydrate binding"/>
    <property type="evidence" value="ECO:0007669"/>
    <property type="project" value="UniProtKB-KW"/>
</dbReference>
<dbReference type="GO" id="GO:0006508">
    <property type="term" value="P:proteolysis"/>
    <property type="evidence" value="ECO:0007669"/>
    <property type="project" value="UniProtKB-KW"/>
</dbReference>
<keyword evidence="2" id="KW-0768">Sushi</keyword>
<keyword evidence="3 13" id="KW-0645">Protease</keyword>
<dbReference type="PROSITE" id="PS00135">
    <property type="entry name" value="TRYPSIN_SER"/>
    <property type="match status" value="1"/>
</dbReference>
<dbReference type="PRINTS" id="PR00722">
    <property type="entry name" value="CHYMOTRYPSIN"/>
</dbReference>
<dbReference type="PANTHER" id="PTHR24252">
    <property type="entry name" value="ACROSIN-RELATED"/>
    <property type="match status" value="1"/>
</dbReference>
<dbReference type="SUPFAM" id="SSF50494">
    <property type="entry name" value="Trypsin-like serine proteases"/>
    <property type="match status" value="1"/>
</dbReference>
<dbReference type="GO" id="GO:0007155">
    <property type="term" value="P:cell adhesion"/>
    <property type="evidence" value="ECO:0007669"/>
    <property type="project" value="UniProtKB-KW"/>
</dbReference>
<keyword evidence="10" id="KW-1015">Disulfide bond</keyword>
<evidence type="ECO:0000256" key="14">
    <source>
        <dbReference type="SAM" id="SignalP"/>
    </source>
</evidence>
<proteinExistence type="predicted"/>
<dbReference type="GO" id="GO:0042381">
    <property type="term" value="P:hemolymph coagulation"/>
    <property type="evidence" value="ECO:0007669"/>
    <property type="project" value="UniProtKB-KW"/>
</dbReference>
<evidence type="ECO:0000256" key="7">
    <source>
        <dbReference type="ARBA" id="ARBA00022820"/>
    </source>
</evidence>
<dbReference type="InterPro" id="IPR043504">
    <property type="entry name" value="Peptidase_S1_PA_chymotrypsin"/>
</dbReference>
<dbReference type="InterPro" id="IPR018114">
    <property type="entry name" value="TRYPSIN_HIS"/>
</dbReference>
<dbReference type="AlphaFoldDB" id="A0A6G5A6X0"/>
<comment type="catalytic activity">
    <reaction evidence="11">
        <text>Selective cleavage of 103-Arg-|-Ser-104 and 124-Ile-|-Ile-125 bonds in Limulus clotting factor B to form activated factor B. Cleavage of -Pro-Arg-|-Xaa- bonds in synthetic substrates.</text>
        <dbReference type="EC" id="3.4.21.84"/>
    </reaction>
</comment>
<dbReference type="Pfam" id="PF00089">
    <property type="entry name" value="Trypsin"/>
    <property type="match status" value="1"/>
</dbReference>
<keyword evidence="5" id="KW-0430">Lectin</keyword>
<keyword evidence="4 14" id="KW-0732">Signal</keyword>
<keyword evidence="8 13" id="KW-0720">Serine protease</keyword>
<feature type="signal peptide" evidence="14">
    <location>
        <begin position="1"/>
        <end position="17"/>
    </location>
</feature>
<feature type="domain" description="Peptidase S1" evidence="15">
    <location>
        <begin position="42"/>
        <end position="279"/>
    </location>
</feature>
<feature type="chain" id="PRO_5026143040" description="limulus clotting factor C" evidence="14">
    <location>
        <begin position="18"/>
        <end position="289"/>
    </location>
</feature>
<dbReference type="InterPro" id="IPR001254">
    <property type="entry name" value="Trypsin_dom"/>
</dbReference>
<evidence type="ECO:0000256" key="12">
    <source>
        <dbReference type="ARBA" id="ARBA00066707"/>
    </source>
</evidence>
<dbReference type="VEuPathDB" id="VectorBase:LOC119165030"/>
<dbReference type="SMART" id="SM00020">
    <property type="entry name" value="Tryp_SPc"/>
    <property type="match status" value="1"/>
</dbReference>
<dbReference type="EC" id="3.4.21.84" evidence="12"/>
<keyword evidence="1" id="KW-0245">EGF-like domain</keyword>
<dbReference type="GO" id="GO:0004252">
    <property type="term" value="F:serine-type endopeptidase activity"/>
    <property type="evidence" value="ECO:0007669"/>
    <property type="project" value="InterPro"/>
</dbReference>
<dbReference type="OrthoDB" id="5979691at2759"/>
<sequence>MELVWLWFALAVRCGLAYEIGVDGKNCGQTPIEPLLNEHDRIIGGSEAVPGSWPWHVGIFTKEVFSKHICSGALISDRHVVTAAHCLMRKTSKMLLVVLGAHDQSNIEADTRTVEVAEVCFHKSYKAPHENDIAILTLKEKVDFTDSIGQVCLPDSKRQLPENTDMYVTGWGRYKVDSPELSPRLKQLRTRTISHKTCFDDYGTGLPDSVLCTSHDFGSSCKGDSGGPLVWNSGSAWFLEGVVSGGPAKCANPDDPLLFTNVPPKVDTFILPYIEASNDTEKSKICKIV</sequence>
<accession>A0A6G5A6X0</accession>